<dbReference type="InterPro" id="IPR042268">
    <property type="entry name" value="BamC_C"/>
</dbReference>
<reference evidence="2" key="2">
    <citation type="submission" date="2022-08" db="EMBL/GenBank/DDBJ databases">
        <authorList>
            <person name="Dong C."/>
        </authorList>
    </citation>
    <scope>NUCLEOTIDE SEQUENCE</scope>
    <source>
        <strain evidence="2">59MF3M-4</strain>
    </source>
</reference>
<evidence type="ECO:0000313" key="3">
    <source>
        <dbReference type="Proteomes" id="UP001147830"/>
    </source>
</evidence>
<organism evidence="2 3">
    <name type="scientific">Thalassolituus pacificus</name>
    <dbReference type="NCBI Taxonomy" id="2975440"/>
    <lineage>
        <taxon>Bacteria</taxon>
        <taxon>Pseudomonadati</taxon>
        <taxon>Pseudomonadota</taxon>
        <taxon>Gammaproteobacteria</taxon>
        <taxon>Oceanospirillales</taxon>
        <taxon>Oceanospirillaceae</taxon>
        <taxon>Thalassolituus</taxon>
    </lineage>
</organism>
<dbReference type="Pfam" id="PF06804">
    <property type="entry name" value="Lipoprotein_18"/>
    <property type="match status" value="1"/>
</dbReference>
<dbReference type="InterPro" id="IPR010653">
    <property type="entry name" value="NlpB/DapX"/>
</dbReference>
<accession>A0A9X2WEJ0</accession>
<reference evidence="2" key="1">
    <citation type="journal article" date="2022" name="Front. Microbiol.">
        <title>Genome-based taxonomic rearrangement of Oceanobacter-related bacteria including the description of Thalassolituus hydrocarbonoclasticus sp. nov. and Thalassolituus pacificus sp. nov. and emended description of the genus Thalassolituus.</title>
        <authorList>
            <person name="Dong C."/>
            <person name="Wei L."/>
            <person name="Wang J."/>
            <person name="Lai Q."/>
            <person name="Huang Z."/>
            <person name="Shao Z."/>
        </authorList>
    </citation>
    <scope>NUCLEOTIDE SEQUENCE</scope>
    <source>
        <strain evidence="2">59MF3M-4</strain>
    </source>
</reference>
<feature type="region of interest" description="Disordered" evidence="1">
    <location>
        <begin position="58"/>
        <end position="78"/>
    </location>
</feature>
<dbReference type="RefSeq" id="WP_260975565.1">
    <property type="nucleotide sequence ID" value="NZ_JAOANI010000014.1"/>
</dbReference>
<dbReference type="EMBL" id="JAOANI010000014">
    <property type="protein sequence ID" value="MCT7358676.1"/>
    <property type="molecule type" value="Genomic_DNA"/>
</dbReference>
<dbReference type="Gene3D" id="3.30.310.170">
    <property type="entry name" value="Outer membrane protein assembly factor BamC"/>
    <property type="match status" value="1"/>
</dbReference>
<sequence>MRILLLPAVVMLSGCSWMFGDTFRDRAMDYLDAEEQAPTRTEPDIRLVTSDAHAIPVLPVTPEKPSSYETPQPQPYIADEDETDSVASLSEYRSEALNPRLDKDGAGTLILRIDGGFASAWAAVTEALSKSALKLTDLNRSTGTYYLEMQTRNETEELGWWDRFWGNDNVVTETYLLKMSRARQGVYLSLLTDADNLAGESLTADVLNEIKAQLEK</sequence>
<protein>
    <submittedName>
        <fullName evidence="2">Outer membrane protein assembly factor BamC</fullName>
    </submittedName>
</protein>
<gene>
    <name evidence="2" type="primary">bamC</name>
    <name evidence="2" type="ORF">NYR02_06555</name>
</gene>
<evidence type="ECO:0000313" key="2">
    <source>
        <dbReference type="EMBL" id="MCT7358676.1"/>
    </source>
</evidence>
<dbReference type="PROSITE" id="PS51257">
    <property type="entry name" value="PROKAR_LIPOPROTEIN"/>
    <property type="match status" value="1"/>
</dbReference>
<comment type="caution">
    <text evidence="2">The sequence shown here is derived from an EMBL/GenBank/DDBJ whole genome shotgun (WGS) entry which is preliminary data.</text>
</comment>
<proteinExistence type="predicted"/>
<evidence type="ECO:0000256" key="1">
    <source>
        <dbReference type="SAM" id="MobiDB-lite"/>
    </source>
</evidence>
<name>A0A9X2WEJ0_9GAMM</name>
<dbReference type="Proteomes" id="UP001147830">
    <property type="component" value="Unassembled WGS sequence"/>
</dbReference>
<keyword evidence="3" id="KW-1185">Reference proteome</keyword>
<dbReference type="AlphaFoldDB" id="A0A9X2WEJ0"/>